<evidence type="ECO:0000256" key="5">
    <source>
        <dbReference type="ARBA" id="ARBA00023136"/>
    </source>
</evidence>
<dbReference type="GO" id="GO:0005783">
    <property type="term" value="C:endoplasmic reticulum"/>
    <property type="evidence" value="ECO:0007669"/>
    <property type="project" value="TreeGrafter"/>
</dbReference>
<name>R7WDF3_AEGTA</name>
<protein>
    <submittedName>
        <fullName evidence="7">Uncharacterized protein</fullName>
    </submittedName>
</protein>
<keyword evidence="6" id="KW-0012">Acyltransferase</keyword>
<evidence type="ECO:0000256" key="2">
    <source>
        <dbReference type="ARBA" id="ARBA00022692"/>
    </source>
</evidence>
<organism evidence="7">
    <name type="scientific">Aegilops tauschii</name>
    <name type="common">Tausch's goatgrass</name>
    <name type="synonym">Aegilops squarrosa</name>
    <dbReference type="NCBI Taxonomy" id="37682"/>
    <lineage>
        <taxon>Eukaryota</taxon>
        <taxon>Viridiplantae</taxon>
        <taxon>Streptophyta</taxon>
        <taxon>Embryophyta</taxon>
        <taxon>Tracheophyta</taxon>
        <taxon>Spermatophyta</taxon>
        <taxon>Magnoliopsida</taxon>
        <taxon>Liliopsida</taxon>
        <taxon>Poales</taxon>
        <taxon>Poaceae</taxon>
        <taxon>BOP clade</taxon>
        <taxon>Pooideae</taxon>
        <taxon>Triticodae</taxon>
        <taxon>Triticeae</taxon>
        <taxon>Triticinae</taxon>
        <taxon>Aegilops</taxon>
    </lineage>
</organism>
<evidence type="ECO:0000256" key="3">
    <source>
        <dbReference type="ARBA" id="ARBA00022989"/>
    </source>
</evidence>
<keyword evidence="3" id="KW-1133">Transmembrane helix</keyword>
<evidence type="ECO:0000313" key="7">
    <source>
        <dbReference type="EnsemblPlants" id="EMT16789"/>
    </source>
</evidence>
<dbReference type="PANTHER" id="PTHR23063:SF54">
    <property type="entry name" value="LYSOPHOSPHOLIPID ACYLTRANSFERASE LPEAT1"/>
    <property type="match status" value="1"/>
</dbReference>
<keyword evidence="2" id="KW-0812">Transmembrane</keyword>
<keyword evidence="1" id="KW-0808">Transferase</keyword>
<proteinExistence type="predicted"/>
<dbReference type="GO" id="GO:0071618">
    <property type="term" value="F:lysophosphatidylethanolamine acyltransferase activity"/>
    <property type="evidence" value="ECO:0007669"/>
    <property type="project" value="TreeGrafter"/>
</dbReference>
<evidence type="ECO:0000256" key="1">
    <source>
        <dbReference type="ARBA" id="ARBA00022679"/>
    </source>
</evidence>
<accession>R7WDF3</accession>
<dbReference type="PANTHER" id="PTHR23063">
    <property type="entry name" value="PHOSPHOLIPID ACYLTRANSFERASE"/>
    <property type="match status" value="1"/>
</dbReference>
<dbReference type="EnsemblPlants" id="EMT16789">
    <property type="protein sequence ID" value="EMT16789"/>
    <property type="gene ID" value="F775_31277"/>
</dbReference>
<evidence type="ECO:0000256" key="6">
    <source>
        <dbReference type="ARBA" id="ARBA00023315"/>
    </source>
</evidence>
<reference evidence="7" key="1">
    <citation type="submission" date="2015-06" db="UniProtKB">
        <authorList>
            <consortium name="EnsemblPlants"/>
        </authorList>
    </citation>
    <scope>IDENTIFICATION</scope>
</reference>
<keyword evidence="5" id="KW-0472">Membrane</keyword>
<evidence type="ECO:0000256" key="4">
    <source>
        <dbReference type="ARBA" id="ARBA00023098"/>
    </source>
</evidence>
<dbReference type="GO" id="GO:0006644">
    <property type="term" value="P:phospholipid metabolic process"/>
    <property type="evidence" value="ECO:0007669"/>
    <property type="project" value="TreeGrafter"/>
</dbReference>
<sequence>MSSEYIDFDMPVLHMTIILEEISGQIAPSWSHKRESKTSDFKGVSEGTTTNGDYLLPFKTGAFLARAPVQPVILRYPYKRFSPAWDSMDGFSVPDAYNDHMYEQENEMLFLELMMSSLNAYILDVTLMNFLSLATILPMYPLYLFTMEYTEFVNYLEVVHLPVYYPSEQEKDDPKLYADNVRKLMAVEGNLILSDLGLAEKRVYHAALNGNNSLPRALHKKDD</sequence>
<dbReference type="AlphaFoldDB" id="R7WDF3"/>
<keyword evidence="4" id="KW-0443">Lipid metabolism</keyword>